<protein>
    <submittedName>
        <fullName evidence="1">Uncharacterized protein</fullName>
    </submittedName>
</protein>
<accession>A0ABT0XWE3</accession>
<dbReference type="Proteomes" id="UP001523216">
    <property type="component" value="Unassembled WGS sequence"/>
</dbReference>
<keyword evidence="2" id="KW-1185">Reference proteome</keyword>
<dbReference type="EMBL" id="JAMQOL010000013">
    <property type="protein sequence ID" value="MCM4078111.1"/>
    <property type="molecule type" value="Genomic_DNA"/>
</dbReference>
<reference evidence="1 2" key="1">
    <citation type="submission" date="2022-06" db="EMBL/GenBank/DDBJ databases">
        <title>Actinoplanes abujensis sp. nov., isolated from Nigerian arid soil.</title>
        <authorList>
            <person name="Ding P."/>
        </authorList>
    </citation>
    <scope>NUCLEOTIDE SEQUENCE [LARGE SCALE GENOMIC DNA]</scope>
    <source>
        <strain evidence="2">TRM88002</strain>
    </source>
</reference>
<comment type="caution">
    <text evidence="1">The sequence shown here is derived from an EMBL/GenBank/DDBJ whole genome shotgun (WGS) entry which is preliminary data.</text>
</comment>
<dbReference type="RefSeq" id="WP_251797958.1">
    <property type="nucleotide sequence ID" value="NZ_JAMQOL010000013.1"/>
</dbReference>
<proteinExistence type="predicted"/>
<evidence type="ECO:0000313" key="1">
    <source>
        <dbReference type="EMBL" id="MCM4078111.1"/>
    </source>
</evidence>
<evidence type="ECO:0000313" key="2">
    <source>
        <dbReference type="Proteomes" id="UP001523216"/>
    </source>
</evidence>
<gene>
    <name evidence="1" type="ORF">LXN57_11085</name>
</gene>
<name>A0ABT0XWE3_9ACTN</name>
<organism evidence="1 2">
    <name type="scientific">Paractinoplanes hotanensis</name>
    <dbReference type="NCBI Taxonomy" id="2906497"/>
    <lineage>
        <taxon>Bacteria</taxon>
        <taxon>Bacillati</taxon>
        <taxon>Actinomycetota</taxon>
        <taxon>Actinomycetes</taxon>
        <taxon>Micromonosporales</taxon>
        <taxon>Micromonosporaceae</taxon>
        <taxon>Paractinoplanes</taxon>
    </lineage>
</organism>
<sequence length="60" mass="6092">MSSSPALVVAVSLDGGRDRRAEVEGGNTVNARRRHGRGAVRVGQIDAGAQGDRAGSCVTS</sequence>